<dbReference type="PRINTS" id="PR00149">
    <property type="entry name" value="FUMRATELYASE"/>
</dbReference>
<dbReference type="Gene3D" id="1.20.200.10">
    <property type="entry name" value="Fumarase/aspartase (Central domain)"/>
    <property type="match status" value="1"/>
</dbReference>
<dbReference type="PANTHER" id="PTHR43172">
    <property type="entry name" value="ADENYLOSUCCINATE LYASE"/>
    <property type="match status" value="1"/>
</dbReference>
<dbReference type="InterPro" id="IPR008948">
    <property type="entry name" value="L-Aspartase-like"/>
</dbReference>
<gene>
    <name evidence="4" type="ORF">G5V58_11590</name>
</gene>
<comment type="similarity">
    <text evidence="2">Belongs to the class-II fumarase/aspartase family.</text>
</comment>
<reference evidence="4 5" key="1">
    <citation type="submission" date="2020-02" db="EMBL/GenBank/DDBJ databases">
        <title>Full genome sequence of Nocardioides sp. R-3366.</title>
        <authorList>
            <person name="Im W.-T."/>
        </authorList>
    </citation>
    <scope>NUCLEOTIDE SEQUENCE [LARGE SCALE GENOMIC DNA]</scope>
    <source>
        <strain evidence="4 5">R-3366</strain>
    </source>
</reference>
<dbReference type="RefSeq" id="WP_165232596.1">
    <property type="nucleotide sequence ID" value="NZ_CP049257.1"/>
</dbReference>
<dbReference type="Proteomes" id="UP000502996">
    <property type="component" value="Chromosome"/>
</dbReference>
<feature type="domain" description="Fumarate lyase N-terminal" evidence="3">
    <location>
        <begin position="52"/>
        <end position="244"/>
    </location>
</feature>
<keyword evidence="4" id="KW-0413">Isomerase</keyword>
<dbReference type="Pfam" id="PF00206">
    <property type="entry name" value="Lyase_1"/>
    <property type="match status" value="1"/>
</dbReference>
<organism evidence="4 5">
    <name type="scientific">Nocardioides anomalus</name>
    <dbReference type="NCBI Taxonomy" id="2712223"/>
    <lineage>
        <taxon>Bacteria</taxon>
        <taxon>Bacillati</taxon>
        <taxon>Actinomycetota</taxon>
        <taxon>Actinomycetes</taxon>
        <taxon>Propionibacteriales</taxon>
        <taxon>Nocardioidaceae</taxon>
        <taxon>Nocardioides</taxon>
    </lineage>
</organism>
<dbReference type="SUPFAM" id="SSF48557">
    <property type="entry name" value="L-aspartase-like"/>
    <property type="match status" value="1"/>
</dbReference>
<name>A0A6G6WDN0_9ACTN</name>
<keyword evidence="5" id="KW-1185">Reference proteome</keyword>
<dbReference type="InterPro" id="IPR022761">
    <property type="entry name" value="Fumarate_lyase_N"/>
</dbReference>
<dbReference type="AlphaFoldDB" id="A0A6G6WDN0"/>
<dbReference type="GO" id="GO:0016853">
    <property type="term" value="F:isomerase activity"/>
    <property type="evidence" value="ECO:0007669"/>
    <property type="project" value="UniProtKB-KW"/>
</dbReference>
<protein>
    <submittedName>
        <fullName evidence="4">3-carboxy-cis,cis-muconate cycloisomerase</fullName>
    </submittedName>
</protein>
<evidence type="ECO:0000313" key="5">
    <source>
        <dbReference type="Proteomes" id="UP000502996"/>
    </source>
</evidence>
<dbReference type="EMBL" id="CP049257">
    <property type="protein sequence ID" value="QIG43319.1"/>
    <property type="molecule type" value="Genomic_DNA"/>
</dbReference>
<dbReference type="GO" id="GO:0016829">
    <property type="term" value="F:lyase activity"/>
    <property type="evidence" value="ECO:0007669"/>
    <property type="project" value="UniProtKB-KW"/>
</dbReference>
<evidence type="ECO:0000313" key="4">
    <source>
        <dbReference type="EMBL" id="QIG43319.1"/>
    </source>
</evidence>
<evidence type="ECO:0000256" key="2">
    <source>
        <dbReference type="ARBA" id="ARBA00034772"/>
    </source>
</evidence>
<keyword evidence="1" id="KW-0456">Lyase</keyword>
<proteinExistence type="inferred from homology"/>
<evidence type="ECO:0000256" key="1">
    <source>
        <dbReference type="ARBA" id="ARBA00023239"/>
    </source>
</evidence>
<dbReference type="KEGG" id="nano:G5V58_11590"/>
<dbReference type="InterPro" id="IPR020557">
    <property type="entry name" value="Fumarate_lyase_CS"/>
</dbReference>
<dbReference type="PANTHER" id="PTHR43172:SF2">
    <property type="entry name" value="ADENYLOSUCCINATE LYASE C-TERMINAL DOMAIN-CONTAINING PROTEIN"/>
    <property type="match status" value="1"/>
</dbReference>
<evidence type="ECO:0000259" key="3">
    <source>
        <dbReference type="Pfam" id="PF00206"/>
    </source>
</evidence>
<accession>A0A6G6WDN0</accession>
<dbReference type="InterPro" id="IPR000362">
    <property type="entry name" value="Fumarate_lyase_fam"/>
</dbReference>
<dbReference type="PROSITE" id="PS00163">
    <property type="entry name" value="FUMARATE_LYASES"/>
    <property type="match status" value="1"/>
</dbReference>
<sequence length="304" mass="32039">MSELFWPGAHRAGALFSERAFLEAMVAVESAWIDAELTVPEGALDVESGGNPVIALVEALRTQHPGVHEGLTSQDVLDTALVLLLREAVAAVRRDLGRAVEAVDRLGAEHGRVEVQGRTLTQPALPITLGDRLRGWRAGLGEADADLGALTYPVQVGGPVGTTSEGRARLAERLGLADVPSWHTQRRAVTRAGDALVAATDACGHVARDVLAGSRDGTLSEASPGGSSSMPHKQNPVLSVLVRRAALTTPQLGATLHLAAADQLEERADGAWHAEWDTLRLLARRTAVAVSQTADLLTGLRVHP</sequence>